<dbReference type="PANTHER" id="PTHR43408:SF2">
    <property type="entry name" value="FMN REDUCTASE (NADPH)"/>
    <property type="match status" value="1"/>
</dbReference>
<dbReference type="OrthoDB" id="1643408at2"/>
<keyword evidence="2" id="KW-0288">FMN</keyword>
<dbReference type="Gene3D" id="3.40.50.360">
    <property type="match status" value="1"/>
</dbReference>
<dbReference type="RefSeq" id="WP_126630198.1">
    <property type="nucleotide sequence ID" value="NZ_BIFT01000002.1"/>
</dbReference>
<dbReference type="PANTHER" id="PTHR43408">
    <property type="entry name" value="FMN REDUCTASE (NADPH)"/>
    <property type="match status" value="1"/>
</dbReference>
<evidence type="ECO:0000313" key="6">
    <source>
        <dbReference type="Proteomes" id="UP000287171"/>
    </source>
</evidence>
<keyword evidence="3" id="KW-0560">Oxidoreductase</keyword>
<organism evidence="5 6">
    <name type="scientific">Dictyobacter alpinus</name>
    <dbReference type="NCBI Taxonomy" id="2014873"/>
    <lineage>
        <taxon>Bacteria</taxon>
        <taxon>Bacillati</taxon>
        <taxon>Chloroflexota</taxon>
        <taxon>Ktedonobacteria</taxon>
        <taxon>Ktedonobacterales</taxon>
        <taxon>Dictyobacteraceae</taxon>
        <taxon>Dictyobacter</taxon>
    </lineage>
</organism>
<evidence type="ECO:0000256" key="1">
    <source>
        <dbReference type="ARBA" id="ARBA00022630"/>
    </source>
</evidence>
<protein>
    <submittedName>
        <fullName evidence="5">FMN reductase</fullName>
    </submittedName>
</protein>
<evidence type="ECO:0000313" key="5">
    <source>
        <dbReference type="EMBL" id="GCE30029.1"/>
    </source>
</evidence>
<dbReference type="InterPro" id="IPR005025">
    <property type="entry name" value="FMN_Rdtase-like_dom"/>
</dbReference>
<evidence type="ECO:0000256" key="2">
    <source>
        <dbReference type="ARBA" id="ARBA00022643"/>
    </source>
</evidence>
<reference evidence="6" key="1">
    <citation type="submission" date="2018-12" db="EMBL/GenBank/DDBJ databases">
        <title>Tengunoibacter tsumagoiensis gen. nov., sp. nov., Dictyobacter kobayashii sp. nov., D. alpinus sp. nov., and D. joshuensis sp. nov. and description of Dictyobacteraceae fam. nov. within the order Ktedonobacterales isolated from Tengu-no-mugimeshi.</title>
        <authorList>
            <person name="Wang C.M."/>
            <person name="Zheng Y."/>
            <person name="Sakai Y."/>
            <person name="Toyoda A."/>
            <person name="Minakuchi Y."/>
            <person name="Abe K."/>
            <person name="Yokota A."/>
            <person name="Yabe S."/>
        </authorList>
    </citation>
    <scope>NUCLEOTIDE SEQUENCE [LARGE SCALE GENOMIC DNA]</scope>
    <source>
        <strain evidence="6">Uno16</strain>
    </source>
</reference>
<keyword evidence="6" id="KW-1185">Reference proteome</keyword>
<dbReference type="AlphaFoldDB" id="A0A402BFB2"/>
<dbReference type="InterPro" id="IPR051814">
    <property type="entry name" value="NAD(P)H-dep_FMN_reductase"/>
</dbReference>
<dbReference type="SUPFAM" id="SSF52218">
    <property type="entry name" value="Flavoproteins"/>
    <property type="match status" value="1"/>
</dbReference>
<accession>A0A402BFB2</accession>
<dbReference type="InterPro" id="IPR029039">
    <property type="entry name" value="Flavoprotein-like_sf"/>
</dbReference>
<evidence type="ECO:0000259" key="4">
    <source>
        <dbReference type="Pfam" id="PF03358"/>
    </source>
</evidence>
<sequence length="201" mass="22008">MSFTLLAINGSLTPPPSRTRVVLDAALAGARTYDHSIETHVLELRDFALEFSDGRAPEDYNADTRRALALVADADAYLVATPVYRGSYTGALKNFFDLVPNDPHGQDPLRGKVVGLLATGGSDHHSLVIEHQLRPLFGFFGAYTPARALYVSARDFDAQKRPQGKLVEELAFLGQEVVALTRFLRENPDLARPTGVSSRSR</sequence>
<proteinExistence type="predicted"/>
<evidence type="ECO:0000256" key="3">
    <source>
        <dbReference type="ARBA" id="ARBA00023002"/>
    </source>
</evidence>
<dbReference type="GO" id="GO:0016491">
    <property type="term" value="F:oxidoreductase activity"/>
    <property type="evidence" value="ECO:0007669"/>
    <property type="project" value="UniProtKB-KW"/>
</dbReference>
<dbReference type="EMBL" id="BIFT01000002">
    <property type="protein sequence ID" value="GCE30029.1"/>
    <property type="molecule type" value="Genomic_DNA"/>
</dbReference>
<name>A0A402BFB2_9CHLR</name>
<feature type="domain" description="NADPH-dependent FMN reductase-like" evidence="4">
    <location>
        <begin position="5"/>
        <end position="151"/>
    </location>
</feature>
<gene>
    <name evidence="5" type="ORF">KDA_55130</name>
</gene>
<dbReference type="Proteomes" id="UP000287171">
    <property type="component" value="Unassembled WGS sequence"/>
</dbReference>
<dbReference type="Pfam" id="PF03358">
    <property type="entry name" value="FMN_red"/>
    <property type="match status" value="1"/>
</dbReference>
<keyword evidence="1" id="KW-0285">Flavoprotein</keyword>
<comment type="caution">
    <text evidence="5">The sequence shown here is derived from an EMBL/GenBank/DDBJ whole genome shotgun (WGS) entry which is preliminary data.</text>
</comment>